<evidence type="ECO:0000259" key="1">
    <source>
        <dbReference type="Pfam" id="PF18974"/>
    </source>
</evidence>
<proteinExistence type="predicted"/>
<protein>
    <submittedName>
        <fullName evidence="2">Plasmid replication initiator protein</fullName>
    </submittedName>
</protein>
<dbReference type="EMBL" id="LFJJ01000100">
    <property type="protein sequence ID" value="KND59785.1"/>
    <property type="molecule type" value="Genomic_DNA"/>
</dbReference>
<dbReference type="Proteomes" id="UP000036959">
    <property type="component" value="Unassembled WGS sequence"/>
</dbReference>
<dbReference type="InterPro" id="IPR018777">
    <property type="entry name" value="Replication_initiator_prot_A"/>
</dbReference>
<organism evidence="2 3">
    <name type="scientific">Candidatus Burkholderia verschuerenii</name>
    <dbReference type="NCBI Taxonomy" id="242163"/>
    <lineage>
        <taxon>Bacteria</taxon>
        <taxon>Pseudomonadati</taxon>
        <taxon>Pseudomonadota</taxon>
        <taxon>Betaproteobacteria</taxon>
        <taxon>Burkholderiales</taxon>
        <taxon>Burkholderiaceae</taxon>
        <taxon>Burkholderia</taxon>
    </lineage>
</organism>
<evidence type="ECO:0000313" key="2">
    <source>
        <dbReference type="EMBL" id="KND59785.1"/>
    </source>
</evidence>
<gene>
    <name evidence="2" type="ORF">BVER_04793</name>
</gene>
<accession>A0A0L0MC00</accession>
<dbReference type="Pfam" id="PF10134">
    <property type="entry name" value="RPA"/>
    <property type="match status" value="1"/>
</dbReference>
<name>A0A0L0MC00_9BURK</name>
<dbReference type="RefSeq" id="WP_050454366.1">
    <property type="nucleotide sequence ID" value="NZ_LFJJ01000100.1"/>
</dbReference>
<sequence length="368" mass="41555">MERRAKTYLNIDFDKKDHAKRHGAQWDVQRKSWYVLGDVPAELLNYVASGPLQASLTPHQVRVTEAEEKARSALRRPPPGDEQADFFVPTLYDVATKDSRSIMDVAVFRLSKDKKRAGEVIRYELPDGYVEVKAGPDGMASVWDYDIVLMLISHLTEAMNRHREGKGEKPGRVFQPHTSDILKFCRKGDGTRQFEEVEAALARLQGTIIKSVREVPRAGKRALREVESEGLISRHRVVSRTDTGKVASVEIEAPNWIYREVTEGKRPDVLTVHPDYFLIEPGIGRFVYRLARRAAGKSNAKWAFQTIYQRSGSAGTFKEFCRILRKIITANDLPEYTLQEEAGQSGPQLLMRHRNATPDELPAEGGGV</sequence>
<dbReference type="InterPro" id="IPR043764">
    <property type="entry name" value="DUF5710"/>
</dbReference>
<dbReference type="Pfam" id="PF18974">
    <property type="entry name" value="DUF5710"/>
    <property type="match status" value="1"/>
</dbReference>
<feature type="domain" description="DUF5710" evidence="1">
    <location>
        <begin position="6"/>
        <end position="40"/>
    </location>
</feature>
<dbReference type="PATRIC" id="fig|242163.4.peg.373"/>
<comment type="caution">
    <text evidence="2">The sequence shown here is derived from an EMBL/GenBank/DDBJ whole genome shotgun (WGS) entry which is preliminary data.</text>
</comment>
<keyword evidence="3" id="KW-1185">Reference proteome</keyword>
<dbReference type="AlphaFoldDB" id="A0A0L0MC00"/>
<evidence type="ECO:0000313" key="3">
    <source>
        <dbReference type="Proteomes" id="UP000036959"/>
    </source>
</evidence>
<dbReference type="OrthoDB" id="581589at2"/>
<reference evidence="3" key="1">
    <citation type="submission" date="2015-06" db="EMBL/GenBank/DDBJ databases">
        <title>Comparative genomics of Burkholderia leaf nodule symbionts.</title>
        <authorList>
            <person name="Carlier A."/>
            <person name="Eberl L."/>
            <person name="Pinto-Carbo M."/>
        </authorList>
    </citation>
    <scope>NUCLEOTIDE SEQUENCE [LARGE SCALE GENOMIC DNA]</scope>
    <source>
        <strain evidence="3">UZHbot4</strain>
    </source>
</reference>